<sequence length="63" mass="7691">MRKIVKQTFNYNEIYETWTFHPHPVQLVESNPYNHRVLDTMKKKFHNTNTAISFIRGTFLFLF</sequence>
<organism evidence="1">
    <name type="scientific">Rhizophora mucronata</name>
    <name type="common">Asiatic mangrove</name>
    <dbReference type="NCBI Taxonomy" id="61149"/>
    <lineage>
        <taxon>Eukaryota</taxon>
        <taxon>Viridiplantae</taxon>
        <taxon>Streptophyta</taxon>
        <taxon>Embryophyta</taxon>
        <taxon>Tracheophyta</taxon>
        <taxon>Spermatophyta</taxon>
        <taxon>Magnoliopsida</taxon>
        <taxon>eudicotyledons</taxon>
        <taxon>Gunneridae</taxon>
        <taxon>Pentapetalae</taxon>
        <taxon>rosids</taxon>
        <taxon>fabids</taxon>
        <taxon>Malpighiales</taxon>
        <taxon>Rhizophoraceae</taxon>
        <taxon>Rhizophora</taxon>
    </lineage>
</organism>
<name>A0A2P2K0I3_RHIMU</name>
<proteinExistence type="predicted"/>
<protein>
    <submittedName>
        <fullName evidence="1">Uncharacterized protein</fullName>
    </submittedName>
</protein>
<dbReference type="AlphaFoldDB" id="A0A2P2K0I3"/>
<evidence type="ECO:0000313" key="1">
    <source>
        <dbReference type="EMBL" id="MBW99253.1"/>
    </source>
</evidence>
<dbReference type="EMBL" id="GGEC01018770">
    <property type="protein sequence ID" value="MBW99253.1"/>
    <property type="molecule type" value="Transcribed_RNA"/>
</dbReference>
<reference evidence="1" key="1">
    <citation type="submission" date="2018-02" db="EMBL/GenBank/DDBJ databases">
        <title>Rhizophora mucronata_Transcriptome.</title>
        <authorList>
            <person name="Meera S.P."/>
            <person name="Sreeshan A."/>
            <person name="Augustine A."/>
        </authorList>
    </citation>
    <scope>NUCLEOTIDE SEQUENCE</scope>
    <source>
        <tissue evidence="1">Leaf</tissue>
    </source>
</reference>
<accession>A0A2P2K0I3</accession>